<dbReference type="EMBL" id="OX411436">
    <property type="protein sequence ID" value="CAI5930326.1"/>
    <property type="molecule type" value="Genomic_DNA"/>
</dbReference>
<protein>
    <submittedName>
        <fullName evidence="1">P3</fullName>
    </submittedName>
</protein>
<accession>A0A9J7CFV1</accession>
<evidence type="ECO:0000313" key="1">
    <source>
        <dbReference type="EMBL" id="CAI6378916.1"/>
    </source>
</evidence>
<proteinExistence type="predicted"/>
<keyword evidence="2" id="KW-1185">Reference proteome</keyword>
<evidence type="ECO:0000313" key="2">
    <source>
        <dbReference type="Proteomes" id="UP001161560"/>
    </source>
</evidence>
<sequence length="202" mass="23075">MASKKSVEPKSTFRQAVETIRLSSKKKEVLKYKVEKEYVATPRNFRFSPSVFHMLTQGWTTITDIYVSYQPAHMNLSGSLLIKFKDNRLRGIKNDLVILETPLHLQIDASVSHFPFCSVKNPGCYSMEWEITSPEVNHEAIIGELTVYPTYRYTYKLPSTRPAVVSSHIPGKSFYFSGGVTYKLADHEDARRLQSYQGATQI</sequence>
<name>A0A9J7CFV1_9RHAB</name>
<gene>
    <name evidence="1" type="primary">putative P3</name>
</gene>
<dbReference type="EMBL" id="OX411436">
    <property type="protein sequence ID" value="CAI6378916.1"/>
    <property type="molecule type" value="Viral_cRNA"/>
</dbReference>
<dbReference type="Proteomes" id="UP001161560">
    <property type="component" value="Segment"/>
</dbReference>
<reference evidence="1" key="1">
    <citation type="submission" date="2023-01" db="EMBL/GenBank/DDBJ databases">
        <authorList>
            <person name="Kopke K."/>
        </authorList>
    </citation>
    <scope>NUCLEOTIDE SEQUENCE</scope>
    <source>
        <strain evidence="1">E54634</strain>
    </source>
</reference>
<organism evidence="1 2">
    <name type="scientific">Cytorhabdovirus sp. 'tiliae'</name>
    <dbReference type="NCBI Taxonomy" id="3004219"/>
    <lineage>
        <taxon>Viruses</taxon>
        <taxon>Riboviria</taxon>
        <taxon>Orthornavirae</taxon>
        <taxon>Negarnaviricota</taxon>
        <taxon>Haploviricotina</taxon>
        <taxon>Monjiviricetes</taxon>
        <taxon>Mononegavirales</taxon>
        <taxon>Rhabdoviridae</taxon>
        <taxon>Betarhabdovirinae</taxon>
    </lineage>
</organism>